<keyword evidence="4" id="KW-1185">Reference proteome</keyword>
<feature type="region of interest" description="Disordered" evidence="1">
    <location>
        <begin position="93"/>
        <end position="128"/>
    </location>
</feature>
<dbReference type="Proteomes" id="UP000250006">
    <property type="component" value="Unassembled WGS sequence"/>
</dbReference>
<dbReference type="InterPro" id="IPR021401">
    <property type="entry name" value="DUF3040"/>
</dbReference>
<name>A0ABY1VR66_9ACTO</name>
<sequence>MALSERDERMLREMERQFSTEDPYLAQTMSNPKPVPFHFSPRRIGGGVALALLGLVALIAGVTVRHSVLSILLGLLGFALAVLGVMRALSREPVKPGTVSRGTQGESSKGSFMSRQEELWERRRQSGR</sequence>
<proteinExistence type="predicted"/>
<accession>A0ABY1VR66</accession>
<comment type="caution">
    <text evidence="3">The sequence shown here is derived from an EMBL/GenBank/DDBJ whole genome shotgun (WGS) entry which is preliminary data.</text>
</comment>
<evidence type="ECO:0000313" key="4">
    <source>
        <dbReference type="Proteomes" id="UP000250006"/>
    </source>
</evidence>
<gene>
    <name evidence="3" type="ORF">NCTC11535_01614</name>
</gene>
<keyword evidence="2" id="KW-0472">Membrane</keyword>
<evidence type="ECO:0000256" key="2">
    <source>
        <dbReference type="SAM" id="Phobius"/>
    </source>
</evidence>
<keyword evidence="2" id="KW-0812">Transmembrane</keyword>
<feature type="compositionally biased region" description="Polar residues" evidence="1">
    <location>
        <begin position="100"/>
        <end position="114"/>
    </location>
</feature>
<feature type="compositionally biased region" description="Basic and acidic residues" evidence="1">
    <location>
        <begin position="115"/>
        <end position="128"/>
    </location>
</feature>
<feature type="transmembrane region" description="Helical" evidence="2">
    <location>
        <begin position="44"/>
        <end position="62"/>
    </location>
</feature>
<evidence type="ECO:0000313" key="3">
    <source>
        <dbReference type="EMBL" id="SPT53922.1"/>
    </source>
</evidence>
<evidence type="ECO:0000256" key="1">
    <source>
        <dbReference type="SAM" id="MobiDB-lite"/>
    </source>
</evidence>
<reference evidence="3 4" key="1">
    <citation type="submission" date="2018-06" db="EMBL/GenBank/DDBJ databases">
        <authorList>
            <consortium name="Pathogen Informatics"/>
            <person name="Doyle S."/>
        </authorList>
    </citation>
    <scope>NUCLEOTIDE SEQUENCE [LARGE SCALE GENOMIC DNA]</scope>
    <source>
        <strain evidence="3 4">NCTC11535</strain>
    </source>
</reference>
<dbReference type="EMBL" id="UAPQ01000008">
    <property type="protein sequence ID" value="SPT53922.1"/>
    <property type="molecule type" value="Genomic_DNA"/>
</dbReference>
<organism evidence="3 4">
    <name type="scientific">Actinomyces bovis</name>
    <dbReference type="NCBI Taxonomy" id="1658"/>
    <lineage>
        <taxon>Bacteria</taxon>
        <taxon>Bacillati</taxon>
        <taxon>Actinomycetota</taxon>
        <taxon>Actinomycetes</taxon>
        <taxon>Actinomycetales</taxon>
        <taxon>Actinomycetaceae</taxon>
        <taxon>Actinomyces</taxon>
    </lineage>
</organism>
<protein>
    <submittedName>
        <fullName evidence="3">Protein of uncharacterized function (DUF3040)</fullName>
    </submittedName>
</protein>
<dbReference type="RefSeq" id="WP_111836837.1">
    <property type="nucleotide sequence ID" value="NZ_UAPQ01000008.1"/>
</dbReference>
<keyword evidence="2" id="KW-1133">Transmembrane helix</keyword>
<dbReference type="Pfam" id="PF11239">
    <property type="entry name" value="DUF3040"/>
    <property type="match status" value="1"/>
</dbReference>
<feature type="transmembrane region" description="Helical" evidence="2">
    <location>
        <begin position="68"/>
        <end position="86"/>
    </location>
</feature>